<feature type="compositionally biased region" description="Acidic residues" evidence="7">
    <location>
        <begin position="1957"/>
        <end position="1979"/>
    </location>
</feature>
<dbReference type="SMART" id="SM00164">
    <property type="entry name" value="TBC"/>
    <property type="match status" value="1"/>
</dbReference>
<keyword evidence="4" id="KW-0418">Kinase</keyword>
<feature type="region of interest" description="Disordered" evidence="7">
    <location>
        <begin position="166"/>
        <end position="208"/>
    </location>
</feature>
<evidence type="ECO:0000313" key="11">
    <source>
        <dbReference type="WBParaSite" id="TCONS_00014810.p1"/>
    </source>
</evidence>
<dbReference type="Pfam" id="PF00069">
    <property type="entry name" value="Pkinase"/>
    <property type="match status" value="1"/>
</dbReference>
<dbReference type="GO" id="GO:0005524">
    <property type="term" value="F:ATP binding"/>
    <property type="evidence" value="ECO:0007669"/>
    <property type="project" value="UniProtKB-UniRule"/>
</dbReference>
<keyword evidence="3 6" id="KW-0547">Nucleotide-binding</keyword>
<evidence type="ECO:0000256" key="2">
    <source>
        <dbReference type="ARBA" id="ARBA00022679"/>
    </source>
</evidence>
<feature type="compositionally biased region" description="Acidic residues" evidence="7">
    <location>
        <begin position="1563"/>
        <end position="1576"/>
    </location>
</feature>
<feature type="compositionally biased region" description="Basic and acidic residues" evidence="7">
    <location>
        <begin position="1941"/>
        <end position="1956"/>
    </location>
</feature>
<keyword evidence="10" id="KW-1185">Reference proteome</keyword>
<feature type="region of interest" description="Disordered" evidence="7">
    <location>
        <begin position="2131"/>
        <end position="2162"/>
    </location>
</feature>
<dbReference type="SUPFAM" id="SSF56112">
    <property type="entry name" value="Protein kinase-like (PK-like)"/>
    <property type="match status" value="1"/>
</dbReference>
<sequence>MSTFTDIFRKAHEALNNLRGNNNIFLGKDGEIIFSKNNVCVHEPINDDENNYDCVEDNINHIPGYLTVHCATDEIIGVTLILQWLPNKTLEKNPASIRCVSPRNRNVIIDKQKLLNENINIDNEKDNPNDKDKRCLINNNEESHEEMAICNIDKDNKVSDIKVETEEELPSFDNEDFQTSSRPNAFSFSLSEGSNLQKENSNDNKNHNKKELFVPAINVIPNTPVEGNDDDLFEQNIYIEEEDINKSQSSASTSEADDIDEEISDFEDSSNEDNIDYCNDTTSDAQYNFMKEYKKKVQMCVSETPEKIAKSRKLLICDESKNEDSYITLDQERVIYQHNPNHKASLFSVNLGKMRSMRVFYSNSEYTSGQLVIASRDGQYKILHFHYGGLDKLSSIFEQWNLVKGRSLKNGSPSIISDRHLLIYHPDVNREDMDPEDGIYEKLNINSWKSFRADDGSISEEIALRKNIFFASMDKNLRKEIWPLLLEVYPWNSTYESREQIRNDLFLKYQNIKKKQFHKMRSGNHEFWNNVQSSIIKDVMRTDRKDPFFQGDSNPNLNDMKEILMNYAVTHKTVNYIQGMSDLLSPILREIGNESDAYWCFVKFMQRTLFVPCDKKGLLHSVMENQLNLLSNLCKLLLPDFYKYLNKVSSTELSFMYCHRWLLLFFKREFHEADVMHIWEACWANYKTRYCHLFICIAISSIYASDIIKQEMNYDEILFFFSSLAHHMDATVVLQKTRGLIYKVNRMDVLPCSLLGLLIDDDKHDQWNTHLPKRKYQCELCKDSKISCVEKRKTSNIKKQKKSNYIIQTQSSVKKNYSMLKKLQMYLNNEDVDFKKTNMIKLSTFLYSLSHEYLPMTLGSGGHGASSRSNSRNNYRAGKYSTSRMKLTGGGSSIAGTGGSHPLGGHPLKSADQSKRQDIKHRFEITKKLGSGTYGKVSLAYDHKTERDVAVKLIKKSAIENKADLIRIRREIRIMSALQHPNIIQIYEVFENKDKIILVMEYACGGELYDYVSKNGSLPEHEARRIFRQITSAVLYCHKHKVAHRDLKLENILLDTDNNAKIADFGLSNYFDDKRLLTTFCGSPLYASPEIINGTPYKGPEVDCWSLGILLYTLVYGSMPFDGRDFNRMVRQIKRGAYYEPDTPSTASMLIRNMLRVNPERRADIDDIASHWWLNLEENMPVIQELPENQITDHTPLTEREETMVVQDLADETDVFMEFGHLSSETRKKIEEFRRRRKEAEEYNENSPIKPPKNKKVNGNEEPEMTSKEKSLRETETKEDEVKPIENKTEREHRSPTVKLDDLFDPLERLRQLENRLNTNRTNNNNEKNIRKNSRSTGEKLHEEEGDNNLINNQPPSFTSATESKEQKRLDSKPSSFVRKNSNARTSASKTREWSHQEIDSLNMLMNQVLEQMEKGPVSLNTVARIKGHPHYDQRPMVKELLESILAAQPPSVQKQASKIIQQQSKDIIRNQMSGNTMSSTLRSKDKNKDILNEQSSSLNKKTNNAPLPAEKSLVPNRPNPFNNEEEDEKLNSKNSSKNKSEKHKLESGHRPWHSVEVGFESDNSDEKDSEDESECEVERTIDESIKKKNNINNDITEITVQDTSFEDVTDDETQASEATLHTEVTPEPRMDTVPEIKEEGSETDHASELEDELDEDYDEDEEEELDSDIEELADVVEQTVSSGSNEKDKDIHITIDASDFLNKQYNSTTIAKINLDSSQDNHESDIDLSSNKSLDQSGFKPPAQDSNYLNTFDRGLIKRQSKGKYQLNHVDLYGRGVSTESEVPSIFQQKKRIGGPQPPVEQCPILFDKVSTQCPKEKFLSKYPINMNRRETAISSIKQDFGNAKKANKTISRTNEIFKNSAPATTFTAKKYIMQYPNKLGDSDDEKLNEKLIREKRQQSVKVQNTQVIDNKNVNSNRVSSLPPRSPPPVKSNDGDSEYEDRKNKKDINNDKSDSEIEEEEEEDDDEEEEEETEEFEDEFHPAYKQIPNVIGFKTNEGNNFKNNPTIQINNQPTSYKTPTLKNNGQVKQKVYTSQAQSCMKNKNEVNTNNARKKYTTNALLQNNKECRESASKLSSKDSSSSPSGFNDEYNGMQKWETAAAYIRRKNRERRQRNQTIAITEEAYLRAKASFGQRSNENEESTDDSIPNSPLHHNTTGYNYDVNNVSGEQNVRYGMSQMNINKPYSSGYNYQSSSGYPSYTGSTSPYSAKKYDDYNYTHNAPHYSGSNYLQGFHYGGYRDQYRHSNRGVDRRKSFHELTPEKDYNDDQFGSNFGYDKYRYSPNIQYQSANTNPKHYEDEFSSSHWSSDPKRYPSYQTSNDNDLKGYTSNNIRPLSNNWNNNPIFSPYGYERDRSIGNYMSTGVGGYHRSTRHDDNYNYQKKNNYDNDSKIGYGYYDYNNTSSPYSLYQSTNIGGYSSKNDTEEKSSTKEGLFSRLRPVTKRIASVLGDDKARPRSQSTDRKFSASGRSATGDENGELNRHTTPELSDRSTDYPYINYHDSATGGLPRMAIPKEPDINMTPGRGILKNKPSSDTESRKDSNTNTGGATSGVKHILSRIRRRISFDKSVSPAPTTTRVSAPITYQNAFISNIGASFDEDRRSHNFEVYNVEAAARKRQLSNINRRRTCDIRMGPDGKFITNTSYGGADDDYKRPRSPIEKIKSFFRKTSKESPVSGNNISSGVTGKGVSYDYSTGYSRHDGNSSIGSGASSRYTTGADKIFGSFPTSSNSSRLATSHGSSQYNNQGNKYTPVMSSSPYSTGGPSSRYTSSTRNWHDDPHHY</sequence>
<dbReference type="PANTHER" id="PTHR24346">
    <property type="entry name" value="MAP/MICROTUBULE AFFINITY-REGULATING KINASE"/>
    <property type="match status" value="1"/>
</dbReference>
<feature type="compositionally biased region" description="Basic and acidic residues" evidence="7">
    <location>
        <begin position="1265"/>
        <end position="1300"/>
    </location>
</feature>
<feature type="compositionally biased region" description="Polar residues" evidence="7">
    <location>
        <begin position="2724"/>
        <end position="2746"/>
    </location>
</feature>
<feature type="region of interest" description="Disordered" evidence="7">
    <location>
        <begin position="1314"/>
        <end position="1395"/>
    </location>
</feature>
<dbReference type="WBParaSite" id="TCONS_00014810.p1">
    <property type="protein sequence ID" value="TCONS_00014810.p1"/>
    <property type="gene ID" value="XLOC_010025"/>
</dbReference>
<dbReference type="FunFam" id="1.10.510.10:FF:000389">
    <property type="entry name" value="Uncharacterized protein, isoform E"/>
    <property type="match status" value="1"/>
</dbReference>
<feature type="compositionally biased region" description="Polar residues" evidence="7">
    <location>
        <begin position="1901"/>
        <end position="1915"/>
    </location>
</feature>
<keyword evidence="2" id="KW-0808">Transferase</keyword>
<feature type="domain" description="Rab-GAP TBC" evidence="9">
    <location>
        <begin position="472"/>
        <end position="686"/>
    </location>
</feature>
<evidence type="ECO:0000256" key="7">
    <source>
        <dbReference type="SAM" id="MobiDB-lite"/>
    </source>
</evidence>
<proteinExistence type="predicted"/>
<feature type="compositionally biased region" description="Acidic residues" evidence="7">
    <location>
        <begin position="1650"/>
        <end position="1670"/>
    </location>
</feature>
<feature type="compositionally biased region" description="Gly residues" evidence="7">
    <location>
        <begin position="889"/>
        <end position="902"/>
    </location>
</feature>
<evidence type="ECO:0000259" key="9">
    <source>
        <dbReference type="PROSITE" id="PS50086"/>
    </source>
</evidence>
<dbReference type="InterPro" id="IPR008271">
    <property type="entry name" value="Ser/Thr_kinase_AS"/>
</dbReference>
<feature type="compositionally biased region" description="Polar residues" evidence="7">
    <location>
        <begin position="1471"/>
        <end position="1482"/>
    </location>
</feature>
<feature type="region of interest" description="Disordered" evidence="7">
    <location>
        <begin position="1467"/>
        <end position="1589"/>
    </location>
</feature>
<dbReference type="SUPFAM" id="SSF47923">
    <property type="entry name" value="Ypt/Rab-GAP domain of gyp1p"/>
    <property type="match status" value="2"/>
</dbReference>
<dbReference type="InterPro" id="IPR000719">
    <property type="entry name" value="Prot_kinase_dom"/>
</dbReference>
<dbReference type="PANTHER" id="PTHR24346:SF93">
    <property type="entry name" value="NUAK FAMILY SNF1-LIKE KINASE 1"/>
    <property type="match status" value="1"/>
</dbReference>
<feature type="compositionally biased region" description="Basic and acidic residues" evidence="7">
    <location>
        <begin position="1483"/>
        <end position="1492"/>
    </location>
</feature>
<dbReference type="InterPro" id="IPR000195">
    <property type="entry name" value="Rab-GAP-TBC_dom"/>
</dbReference>
<accession>A0AAF5DKP3</accession>
<feature type="compositionally biased region" description="Basic and acidic residues" evidence="7">
    <location>
        <begin position="2447"/>
        <end position="2462"/>
    </location>
</feature>
<dbReference type="GO" id="GO:0035556">
    <property type="term" value="P:intracellular signal transduction"/>
    <property type="evidence" value="ECO:0007669"/>
    <property type="project" value="TreeGrafter"/>
</dbReference>
<feature type="region of interest" description="Disordered" evidence="7">
    <location>
        <begin position="1719"/>
        <end position="1747"/>
    </location>
</feature>
<protein>
    <submittedName>
        <fullName evidence="11">Rab-GAP TBC domain-containing protein</fullName>
    </submittedName>
</protein>
<organism evidence="10 11">
    <name type="scientific">Strongyloides stercoralis</name>
    <name type="common">Threadworm</name>
    <dbReference type="NCBI Taxonomy" id="6248"/>
    <lineage>
        <taxon>Eukaryota</taxon>
        <taxon>Metazoa</taxon>
        <taxon>Ecdysozoa</taxon>
        <taxon>Nematoda</taxon>
        <taxon>Chromadorea</taxon>
        <taxon>Rhabditida</taxon>
        <taxon>Tylenchina</taxon>
        <taxon>Panagrolaimomorpha</taxon>
        <taxon>Strongyloidoidea</taxon>
        <taxon>Strongyloididae</taxon>
        <taxon>Strongyloides</taxon>
    </lineage>
</organism>
<feature type="compositionally biased region" description="Polar residues" evidence="7">
    <location>
        <begin position="1728"/>
        <end position="1737"/>
    </location>
</feature>
<dbReference type="PROSITE" id="PS00107">
    <property type="entry name" value="PROTEIN_KINASE_ATP"/>
    <property type="match status" value="1"/>
</dbReference>
<feature type="compositionally biased region" description="Polar residues" evidence="7">
    <location>
        <begin position="1493"/>
        <end position="1506"/>
    </location>
</feature>
<feature type="region of interest" description="Disordered" evidence="7">
    <location>
        <begin position="1896"/>
        <end position="1985"/>
    </location>
</feature>
<dbReference type="SMART" id="SM00220">
    <property type="entry name" value="S_TKc"/>
    <property type="match status" value="1"/>
</dbReference>
<dbReference type="InterPro" id="IPR035969">
    <property type="entry name" value="Rab-GAP_TBC_sf"/>
</dbReference>
<evidence type="ECO:0000256" key="5">
    <source>
        <dbReference type="ARBA" id="ARBA00022840"/>
    </source>
</evidence>
<dbReference type="PROSITE" id="PS50086">
    <property type="entry name" value="TBC_RABGAP"/>
    <property type="match status" value="1"/>
</dbReference>
<feature type="region of interest" description="Disordered" evidence="7">
    <location>
        <begin position="889"/>
        <end position="917"/>
    </location>
</feature>
<feature type="region of interest" description="Disordered" evidence="7">
    <location>
        <begin position="2443"/>
        <end position="2552"/>
    </location>
</feature>
<evidence type="ECO:0000256" key="1">
    <source>
        <dbReference type="ARBA" id="ARBA00022527"/>
    </source>
</evidence>
<dbReference type="Gene3D" id="1.10.8.270">
    <property type="entry name" value="putative rabgap domain of human tbc1 domain family member 14 like domains"/>
    <property type="match status" value="1"/>
</dbReference>
<evidence type="ECO:0000256" key="3">
    <source>
        <dbReference type="ARBA" id="ARBA00022741"/>
    </source>
</evidence>
<dbReference type="InterPro" id="IPR017441">
    <property type="entry name" value="Protein_kinase_ATP_BS"/>
</dbReference>
<feature type="compositionally biased region" description="Basic and acidic residues" evidence="7">
    <location>
        <begin position="1577"/>
        <end position="1587"/>
    </location>
</feature>
<feature type="compositionally biased region" description="Polar residues" evidence="7">
    <location>
        <begin position="2145"/>
        <end position="2162"/>
    </location>
</feature>
<reference evidence="11" key="1">
    <citation type="submission" date="2024-02" db="UniProtKB">
        <authorList>
            <consortium name="WormBaseParasite"/>
        </authorList>
    </citation>
    <scope>IDENTIFICATION</scope>
</reference>
<feature type="compositionally biased region" description="Low complexity" evidence="7">
    <location>
        <begin position="2752"/>
        <end position="2763"/>
    </location>
</feature>
<evidence type="ECO:0000259" key="8">
    <source>
        <dbReference type="PROSITE" id="PS50011"/>
    </source>
</evidence>
<feature type="compositionally biased region" description="Basic and acidic residues" evidence="7">
    <location>
        <begin position="2529"/>
        <end position="2539"/>
    </location>
</feature>
<feature type="domain" description="Protein kinase" evidence="8">
    <location>
        <begin position="923"/>
        <end position="1174"/>
    </location>
</feature>
<dbReference type="FunFam" id="1.10.472.80:FF:000020">
    <property type="entry name" value="TBC1 domain family, member 16"/>
    <property type="match status" value="1"/>
</dbReference>
<dbReference type="InterPro" id="IPR011009">
    <property type="entry name" value="Kinase-like_dom_sf"/>
</dbReference>
<evidence type="ECO:0000256" key="6">
    <source>
        <dbReference type="PROSITE-ProRule" id="PRU10141"/>
    </source>
</evidence>
<dbReference type="GO" id="GO:0005737">
    <property type="term" value="C:cytoplasm"/>
    <property type="evidence" value="ECO:0007669"/>
    <property type="project" value="TreeGrafter"/>
</dbReference>
<dbReference type="Proteomes" id="UP000035681">
    <property type="component" value="Unplaced"/>
</dbReference>
<feature type="binding site" evidence="6">
    <location>
        <position position="956"/>
    </location>
    <ligand>
        <name>ATP</name>
        <dbReference type="ChEBI" id="CHEBI:30616"/>
    </ligand>
</feature>
<dbReference type="PROSITE" id="PS50011">
    <property type="entry name" value="PROTEIN_KINASE_DOM"/>
    <property type="match status" value="1"/>
</dbReference>
<feature type="region of interest" description="Disordered" evidence="7">
    <location>
        <begin position="2062"/>
        <end position="2092"/>
    </location>
</feature>
<feature type="region of interest" description="Disordered" evidence="7">
    <location>
        <begin position="2724"/>
        <end position="2779"/>
    </location>
</feature>
<evidence type="ECO:0000256" key="4">
    <source>
        <dbReference type="ARBA" id="ARBA00022777"/>
    </source>
</evidence>
<keyword evidence="5 6" id="KW-0067">ATP-binding</keyword>
<feature type="compositionally biased region" description="Basic and acidic residues" evidence="7">
    <location>
        <begin position="1625"/>
        <end position="1649"/>
    </location>
</feature>
<name>A0AAF5DKP3_STRER</name>
<dbReference type="Gene3D" id="1.10.472.80">
    <property type="entry name" value="Ypt/Rab-GAP domain of gyp1p, domain 3"/>
    <property type="match status" value="1"/>
</dbReference>
<feature type="compositionally biased region" description="Polar residues" evidence="7">
    <location>
        <begin position="1349"/>
        <end position="1362"/>
    </location>
</feature>
<dbReference type="FunFam" id="3.30.200.20:FF:000042">
    <property type="entry name" value="Aurora kinase A"/>
    <property type="match status" value="1"/>
</dbReference>
<feature type="compositionally biased region" description="Polar residues" evidence="7">
    <location>
        <begin position="1373"/>
        <end position="1389"/>
    </location>
</feature>
<dbReference type="Gene3D" id="1.10.510.10">
    <property type="entry name" value="Transferase(Phosphotransferase) domain 1"/>
    <property type="match status" value="1"/>
</dbReference>
<evidence type="ECO:0000313" key="10">
    <source>
        <dbReference type="Proteomes" id="UP000035681"/>
    </source>
</evidence>
<dbReference type="PROSITE" id="PS00108">
    <property type="entry name" value="PROTEIN_KINASE_ST"/>
    <property type="match status" value="1"/>
</dbReference>
<feature type="compositionally biased region" description="Basic and acidic residues" evidence="7">
    <location>
        <begin position="1363"/>
        <end position="1372"/>
    </location>
</feature>
<feature type="compositionally biased region" description="Polar residues" evidence="7">
    <location>
        <begin position="177"/>
        <end position="199"/>
    </location>
</feature>
<feature type="region of interest" description="Disordered" evidence="7">
    <location>
        <begin position="1238"/>
        <end position="1300"/>
    </location>
</feature>
<feature type="compositionally biased region" description="Acidic residues" evidence="7">
    <location>
        <begin position="166"/>
        <end position="176"/>
    </location>
</feature>
<dbReference type="Pfam" id="PF00566">
    <property type="entry name" value="RabGAP-TBC"/>
    <property type="match status" value="1"/>
</dbReference>
<feature type="compositionally biased region" description="Low complexity" evidence="7">
    <location>
        <begin position="1315"/>
        <end position="1327"/>
    </location>
</feature>
<feature type="compositionally biased region" description="Low complexity" evidence="7">
    <location>
        <begin position="2073"/>
        <end position="2085"/>
    </location>
</feature>
<feature type="compositionally biased region" description="Acidic residues" evidence="7">
    <location>
        <begin position="1605"/>
        <end position="1615"/>
    </location>
</feature>
<feature type="region of interest" description="Disordered" evidence="7">
    <location>
        <begin position="2366"/>
        <end position="2387"/>
    </location>
</feature>
<feature type="compositionally biased region" description="Basic and acidic residues" evidence="7">
    <location>
        <begin position="2476"/>
        <end position="2490"/>
    </location>
</feature>
<dbReference type="GO" id="GO:0050321">
    <property type="term" value="F:tau-protein kinase activity"/>
    <property type="evidence" value="ECO:0007669"/>
    <property type="project" value="TreeGrafter"/>
</dbReference>
<feature type="compositionally biased region" description="Acidic residues" evidence="7">
    <location>
        <begin position="255"/>
        <end position="275"/>
    </location>
</feature>
<feature type="region of interest" description="Disordered" evidence="7">
    <location>
        <begin position="2286"/>
        <end position="2313"/>
    </location>
</feature>
<dbReference type="GO" id="GO:0000226">
    <property type="term" value="P:microtubule cytoskeleton organization"/>
    <property type="evidence" value="ECO:0007669"/>
    <property type="project" value="TreeGrafter"/>
</dbReference>
<feature type="region of interest" description="Disordered" evidence="7">
    <location>
        <begin position="1603"/>
        <end position="1670"/>
    </location>
</feature>
<feature type="region of interest" description="Disordered" evidence="7">
    <location>
        <begin position="241"/>
        <end position="277"/>
    </location>
</feature>
<keyword evidence="1" id="KW-0723">Serine/threonine-protein kinase</keyword>